<protein>
    <submittedName>
        <fullName evidence="1">Uncharacterized protein</fullName>
    </submittedName>
</protein>
<reference evidence="1" key="1">
    <citation type="submission" date="2022-09" db="EMBL/GenBank/DDBJ databases">
        <title>A Global Phylogenomic Analysis of the Shiitake Genus Lentinula.</title>
        <authorList>
            <consortium name="DOE Joint Genome Institute"/>
            <person name="Sierra-Patev S."/>
            <person name="Min B."/>
            <person name="Naranjo-Ortiz M."/>
            <person name="Looney B."/>
            <person name="Konkel Z."/>
            <person name="Slot J.C."/>
            <person name="Sakamoto Y."/>
            <person name="Steenwyk J.L."/>
            <person name="Rokas A."/>
            <person name="Carro J."/>
            <person name="Camarero S."/>
            <person name="Ferreira P."/>
            <person name="Molpeceres G."/>
            <person name="Ruiz-Duenas F.J."/>
            <person name="Serrano A."/>
            <person name="Henrissat B."/>
            <person name="Drula E."/>
            <person name="Hughes K.W."/>
            <person name="Mata J.L."/>
            <person name="Ishikawa N.K."/>
            <person name="Vargas-Isla R."/>
            <person name="Ushijima S."/>
            <person name="Smith C.A."/>
            <person name="Ahrendt S."/>
            <person name="Andreopoulos W."/>
            <person name="He G."/>
            <person name="Labutti K."/>
            <person name="Lipzen A."/>
            <person name="Ng V."/>
            <person name="Riley R."/>
            <person name="Sandor L."/>
            <person name="Barry K."/>
            <person name="Martinez A.T."/>
            <person name="Xiao Y."/>
            <person name="Gibbons J.G."/>
            <person name="Terashima K."/>
            <person name="Grigoriev I.V."/>
            <person name="Hibbett D.S."/>
        </authorList>
    </citation>
    <scope>NUCLEOTIDE SEQUENCE</scope>
    <source>
        <strain evidence="1">TMI1499</strain>
    </source>
</reference>
<dbReference type="Proteomes" id="UP001163835">
    <property type="component" value="Unassembled WGS sequence"/>
</dbReference>
<keyword evidence="2" id="KW-1185">Reference proteome</keyword>
<sequence>MSETLDNAKQRLTRSLGPGGYLNSQTTDTQYFNFSESQSSGIPVYCEEESQAHFDKSNQLRQALLTTDWYNEESQIPDWYHDNEECRSPDNSASTDESEMKAETFINPASLTATSSISAPSDQWGPDTKNQKKLEEILAKNHGDDNFVYNLVAQREDCDLVQENFRVLRKDNEKAEFSRKAIVLLRKAGIPTDLYRSRNPLRRGHLVVGFHMLQIAFELIRHGGQAHDIT</sequence>
<organism evidence="1 2">
    <name type="scientific">Lentinula aff. lateritia</name>
    <dbReference type="NCBI Taxonomy" id="2804960"/>
    <lineage>
        <taxon>Eukaryota</taxon>
        <taxon>Fungi</taxon>
        <taxon>Dikarya</taxon>
        <taxon>Basidiomycota</taxon>
        <taxon>Agaricomycotina</taxon>
        <taxon>Agaricomycetes</taxon>
        <taxon>Agaricomycetidae</taxon>
        <taxon>Agaricales</taxon>
        <taxon>Marasmiineae</taxon>
        <taxon>Omphalotaceae</taxon>
        <taxon>Lentinula</taxon>
    </lineage>
</organism>
<evidence type="ECO:0000313" key="2">
    <source>
        <dbReference type="Proteomes" id="UP001163835"/>
    </source>
</evidence>
<gene>
    <name evidence="1" type="ORF">F5876DRAFT_65250</name>
</gene>
<proteinExistence type="predicted"/>
<comment type="caution">
    <text evidence="1">The sequence shown here is derived from an EMBL/GenBank/DDBJ whole genome shotgun (WGS) entry which is preliminary data.</text>
</comment>
<evidence type="ECO:0000313" key="1">
    <source>
        <dbReference type="EMBL" id="KAJ3810855.1"/>
    </source>
</evidence>
<accession>A0ACC1U2B9</accession>
<dbReference type="EMBL" id="MU795083">
    <property type="protein sequence ID" value="KAJ3810855.1"/>
    <property type="molecule type" value="Genomic_DNA"/>
</dbReference>
<name>A0ACC1U2B9_9AGAR</name>